<evidence type="ECO:0000313" key="1">
    <source>
        <dbReference type="EMBL" id="VIO79693.1"/>
    </source>
</evidence>
<keyword evidence="2" id="KW-1185">Reference proteome</keyword>
<dbReference type="AlphaFoldDB" id="A0A508TZA2"/>
<dbReference type="RefSeq" id="WP_139482130.1">
    <property type="nucleotide sequence ID" value="NZ_CAADFB020000019.1"/>
</dbReference>
<reference evidence="1" key="1">
    <citation type="submission" date="2019-02" db="EMBL/GenBank/DDBJ databases">
        <authorList>
            <person name="Pothier F.J."/>
        </authorList>
    </citation>
    <scope>NUCLEOTIDE SEQUENCE</scope>
    <source>
        <strain evidence="1">CI-1B</strain>
    </source>
</reference>
<protein>
    <submittedName>
        <fullName evidence="1">Uncharacterized protein</fullName>
    </submittedName>
</protein>
<dbReference type="EMBL" id="CAADFC020000033">
    <property type="protein sequence ID" value="VIO79693.1"/>
    <property type="molecule type" value="Genomic_DNA"/>
</dbReference>
<sequence>MTKAQARQLVVCVNNDGYAASLEKRKIYVALRDAAAEKHGMFRIVDESGEDYLYPRTLFRSIALPLAVRRAVLAA</sequence>
<accession>A0A508TZA2</accession>
<organism evidence="1 2">
    <name type="scientific">Bradyrhizobium ivorense</name>
    <dbReference type="NCBI Taxonomy" id="2511166"/>
    <lineage>
        <taxon>Bacteria</taxon>
        <taxon>Pseudomonadati</taxon>
        <taxon>Pseudomonadota</taxon>
        <taxon>Alphaproteobacteria</taxon>
        <taxon>Hyphomicrobiales</taxon>
        <taxon>Nitrobacteraceae</taxon>
        <taxon>Bradyrhizobium</taxon>
    </lineage>
</organism>
<dbReference type="OrthoDB" id="5569763at2"/>
<proteinExistence type="predicted"/>
<name>A0A508TZA2_9BRAD</name>
<evidence type="ECO:0000313" key="2">
    <source>
        <dbReference type="Proteomes" id="UP000328092"/>
    </source>
</evidence>
<comment type="caution">
    <text evidence="1">The sequence shown here is derived from an EMBL/GenBank/DDBJ whole genome shotgun (WGS) entry which is preliminary data.</text>
</comment>
<dbReference type="Proteomes" id="UP000328092">
    <property type="component" value="Unassembled WGS sequence"/>
</dbReference>
<gene>
    <name evidence="1" type="ORF">CI1B_80270</name>
</gene>